<dbReference type="RefSeq" id="WP_188252893.1">
    <property type="nucleotide sequence ID" value="NZ_JABVCF010000001.1"/>
</dbReference>
<dbReference type="AlphaFoldDB" id="A0A942I1V8"/>
<sequence length="684" mass="71095">MGDVLSKGLLVLGVLCSAPAIAADKAIIVLDGSGSMWGQIDGRPKLEIARETLDKILPTMPQGLELGLMAYGHRQKGQCGDIELIVGPAPGTGEAISKAVAGMRFLGKTPLSAAVEQAAAELRHSEDKATVILITDGIETCGADPCAVGASLAKAGVDLTVHVVGFGLSREEGRQVACLAENTGGRYISAADAGELGSALTETIAQPEPAAEPKSVELPKAGVAPAAKVAIGAGLAVEWSGPGADGDYVDLVPGGYEEPHGELSYRYVAEGPSLQLRAPSQVGTYDVRYIWAGPDKRYVLARSSVEVVDSEFAVIGPSSVVTGQQFEVVWKGPVNEGDYVDLVPAGHEQASGEISYFYVSRDPSSGPGKLHAPAEPGTYQLRYVLEAPDAKKVMVSVPLVVTQATASVALPPQIGAGTSVSVAWRGPNNQGDYVDLVLAGHSETSGELSYFYTGSSQDGETGMLRAPGAPGLYRVRYVMQAADDKRVLASQVVEVTAMEAAVTAPEAVTIGSRFPVEWNGPGSQGDYVDLVPAGHSITDGELSYFYADGSGDEKRGTLQAPGRPGDYQIRYVQQAADSKSVLAVRAVAVAPATATLSGPEALETQTEFAVEWTGPANEGDYIDLVPAGQDDIGGELSFVYVTSGAASGSGTLRAPDQPGNYLIRYVMSASDGQVVLESRPVTVQ</sequence>
<dbReference type="Proteomes" id="UP000680348">
    <property type="component" value="Unassembled WGS sequence"/>
</dbReference>
<dbReference type="PROSITE" id="PS50234">
    <property type="entry name" value="VWFA"/>
    <property type="match status" value="1"/>
</dbReference>
<evidence type="ECO:0000259" key="2">
    <source>
        <dbReference type="PROSITE" id="PS50234"/>
    </source>
</evidence>
<dbReference type="InterPro" id="IPR036465">
    <property type="entry name" value="vWFA_dom_sf"/>
</dbReference>
<dbReference type="SUPFAM" id="SSF53300">
    <property type="entry name" value="vWA-like"/>
    <property type="match status" value="1"/>
</dbReference>
<dbReference type="Gene3D" id="3.40.50.410">
    <property type="entry name" value="von Willebrand factor, type A domain"/>
    <property type="match status" value="1"/>
</dbReference>
<feature type="chain" id="PRO_5036783430" evidence="1">
    <location>
        <begin position="23"/>
        <end position="684"/>
    </location>
</feature>
<comment type="caution">
    <text evidence="3">The sequence shown here is derived from an EMBL/GenBank/DDBJ whole genome shotgun (WGS) entry which is preliminary data.</text>
</comment>
<name>A0A942I1V8_9HYPH</name>
<organism evidence="3 4">
    <name type="scientific">Pseudaminobacter soli</name>
    <name type="common">ex Zhang et al. 2022</name>
    <dbReference type="NCBI Taxonomy" id="2831468"/>
    <lineage>
        <taxon>Bacteria</taxon>
        <taxon>Pseudomonadati</taxon>
        <taxon>Pseudomonadota</taxon>
        <taxon>Alphaproteobacteria</taxon>
        <taxon>Hyphomicrobiales</taxon>
        <taxon>Phyllobacteriaceae</taxon>
        <taxon>Pseudaminobacter</taxon>
    </lineage>
</organism>
<dbReference type="EMBL" id="JAGWCR010000001">
    <property type="protein sequence ID" value="MBS3647344.1"/>
    <property type="molecule type" value="Genomic_DNA"/>
</dbReference>
<feature type="domain" description="VWFA" evidence="2">
    <location>
        <begin position="25"/>
        <end position="204"/>
    </location>
</feature>
<gene>
    <name evidence="3" type="ORF">KEU06_01730</name>
</gene>
<proteinExistence type="predicted"/>
<evidence type="ECO:0000256" key="1">
    <source>
        <dbReference type="SAM" id="SignalP"/>
    </source>
</evidence>
<reference evidence="3" key="1">
    <citation type="submission" date="2021-04" db="EMBL/GenBank/DDBJ databases">
        <title>Pseudaminobacter soli sp. nov., isolated from paddy soil contaminated by heavy metals.</title>
        <authorList>
            <person name="Zhang K."/>
        </authorList>
    </citation>
    <scope>NUCLEOTIDE SEQUENCE</scope>
    <source>
        <strain evidence="3">19-2017</strain>
    </source>
</reference>
<dbReference type="InterPro" id="IPR002035">
    <property type="entry name" value="VWF_A"/>
</dbReference>
<dbReference type="SMART" id="SM00327">
    <property type="entry name" value="VWA"/>
    <property type="match status" value="1"/>
</dbReference>
<evidence type="ECO:0000313" key="4">
    <source>
        <dbReference type="Proteomes" id="UP000680348"/>
    </source>
</evidence>
<feature type="signal peptide" evidence="1">
    <location>
        <begin position="1"/>
        <end position="22"/>
    </location>
</feature>
<evidence type="ECO:0000313" key="3">
    <source>
        <dbReference type="EMBL" id="MBS3647344.1"/>
    </source>
</evidence>
<dbReference type="Pfam" id="PF13519">
    <property type="entry name" value="VWA_2"/>
    <property type="match status" value="1"/>
</dbReference>
<keyword evidence="4" id="KW-1185">Reference proteome</keyword>
<protein>
    <submittedName>
        <fullName evidence="3">VWA domain-containing protein</fullName>
    </submittedName>
</protein>
<accession>A0A942I1V8</accession>
<keyword evidence="1" id="KW-0732">Signal</keyword>